<dbReference type="Proteomes" id="UP001056778">
    <property type="component" value="Chromosome 1"/>
</dbReference>
<evidence type="ECO:0000313" key="1">
    <source>
        <dbReference type="EMBL" id="KAI4471529.1"/>
    </source>
</evidence>
<gene>
    <name evidence="1" type="ORF">MML48_1g10401</name>
</gene>
<proteinExistence type="predicted"/>
<reference evidence="1" key="1">
    <citation type="submission" date="2022-04" db="EMBL/GenBank/DDBJ databases">
        <title>Chromosome-scale genome assembly of Holotrichia oblita Faldermann.</title>
        <authorList>
            <person name="Rongchong L."/>
        </authorList>
    </citation>
    <scope>NUCLEOTIDE SEQUENCE</scope>
    <source>
        <strain evidence="1">81SQS9</strain>
    </source>
</reference>
<comment type="caution">
    <text evidence="1">The sequence shown here is derived from an EMBL/GenBank/DDBJ whole genome shotgun (WGS) entry which is preliminary data.</text>
</comment>
<organism evidence="1 2">
    <name type="scientific">Holotrichia oblita</name>
    <name type="common">Chafer beetle</name>
    <dbReference type="NCBI Taxonomy" id="644536"/>
    <lineage>
        <taxon>Eukaryota</taxon>
        <taxon>Metazoa</taxon>
        <taxon>Ecdysozoa</taxon>
        <taxon>Arthropoda</taxon>
        <taxon>Hexapoda</taxon>
        <taxon>Insecta</taxon>
        <taxon>Pterygota</taxon>
        <taxon>Neoptera</taxon>
        <taxon>Endopterygota</taxon>
        <taxon>Coleoptera</taxon>
        <taxon>Polyphaga</taxon>
        <taxon>Scarabaeiformia</taxon>
        <taxon>Scarabaeidae</taxon>
        <taxon>Melolonthinae</taxon>
        <taxon>Holotrichia</taxon>
    </lineage>
</organism>
<name>A0ACB9TY10_HOLOL</name>
<dbReference type="EMBL" id="CM043015">
    <property type="protein sequence ID" value="KAI4471529.1"/>
    <property type="molecule type" value="Genomic_DNA"/>
</dbReference>
<evidence type="ECO:0000313" key="2">
    <source>
        <dbReference type="Proteomes" id="UP001056778"/>
    </source>
</evidence>
<sequence>MDKENIETMTKPDHPSEHHDLYKYNGLLANQCNRRDKILTELKKRRNDQVDELRRIDEIFKDDENENAEEPMDVVEHRKRRYKHYHSKLMLSEWMSEVPMDLEDKWFFKICPIGVRNVVVANRGITKVFTRRGEKKAIFHSNLPGGSKFSNANTFTLLDCIYRGQERTYYILDVLVWNSHSLLNCSTEFRFFFLKNKLLEDPTLNIESNKFNFVYLNYHEALLPTIEEELGREYSINEIEMPVDGVLFYHKDCPYLTGQTPVVTWLKPYMIPEKLQLPVHESYMAKKPSNYTSLQDYLNYIQTKYKKKKNAETTIDDMDTGITEESSTMDD</sequence>
<accession>A0ACB9TY10</accession>
<keyword evidence="2" id="KW-1185">Reference proteome</keyword>
<protein>
    <submittedName>
        <fullName evidence="1">Snurportin1 rnut1 protein rna u transporter 1</fullName>
    </submittedName>
</protein>